<evidence type="ECO:0000256" key="5">
    <source>
        <dbReference type="HAMAP-Rule" id="MF_01080"/>
    </source>
</evidence>
<evidence type="ECO:0000256" key="1">
    <source>
        <dbReference type="ARBA" id="ARBA00000385"/>
    </source>
</evidence>
<dbReference type="GO" id="GO:0003723">
    <property type="term" value="F:RNA binding"/>
    <property type="evidence" value="ECO:0007669"/>
    <property type="project" value="InterPro"/>
</dbReference>
<feature type="domain" description="Pseudouridine synthase II N-terminal" evidence="6">
    <location>
        <begin position="46"/>
        <end position="190"/>
    </location>
</feature>
<dbReference type="RefSeq" id="WP_131838067.1">
    <property type="nucleotide sequence ID" value="NZ_SLWB01000001.1"/>
</dbReference>
<reference evidence="8 9" key="1">
    <citation type="submission" date="2019-03" db="EMBL/GenBank/DDBJ databases">
        <title>Genomic Encyclopedia of Archaeal and Bacterial Type Strains, Phase II (KMG-II): from individual species to whole genera.</title>
        <authorList>
            <person name="Goeker M."/>
        </authorList>
    </citation>
    <scope>NUCLEOTIDE SEQUENCE [LARGE SCALE GENOMIC DNA]</scope>
    <source>
        <strain evidence="8 9">RL-C</strain>
    </source>
</reference>
<dbReference type="PANTHER" id="PTHR13767:SF2">
    <property type="entry name" value="PSEUDOURIDYLATE SYNTHASE TRUB1"/>
    <property type="match status" value="1"/>
</dbReference>
<dbReference type="InterPro" id="IPR020103">
    <property type="entry name" value="PsdUridine_synth_cat_dom_sf"/>
</dbReference>
<evidence type="ECO:0000256" key="4">
    <source>
        <dbReference type="ARBA" id="ARBA00023235"/>
    </source>
</evidence>
<dbReference type="Gene3D" id="3.30.2350.10">
    <property type="entry name" value="Pseudouridine synthase"/>
    <property type="match status" value="1"/>
</dbReference>
<keyword evidence="4 5" id="KW-0413">Isomerase</keyword>
<evidence type="ECO:0000259" key="6">
    <source>
        <dbReference type="Pfam" id="PF01509"/>
    </source>
</evidence>
<proteinExistence type="inferred from homology"/>
<dbReference type="AlphaFoldDB" id="A0A4R2EZA7"/>
<protein>
    <recommendedName>
        <fullName evidence="5">tRNA pseudouridine synthase B</fullName>
        <ecNumber evidence="5">5.4.99.25</ecNumber>
    </recommendedName>
    <alternativeName>
        <fullName evidence="5">tRNA pseudouridine(55) synthase</fullName>
        <shortName evidence="5">Psi55 synthase</shortName>
    </alternativeName>
    <alternativeName>
        <fullName evidence="5">tRNA pseudouridylate synthase</fullName>
    </alternativeName>
    <alternativeName>
        <fullName evidence="5">tRNA-uridine isomerase</fullName>
    </alternativeName>
</protein>
<dbReference type="Proteomes" id="UP000294830">
    <property type="component" value="Unassembled WGS sequence"/>
</dbReference>
<dbReference type="NCBIfam" id="TIGR00431">
    <property type="entry name" value="TruB"/>
    <property type="match status" value="1"/>
</dbReference>
<accession>A0A4R2EZA7</accession>
<dbReference type="HAMAP" id="MF_01080">
    <property type="entry name" value="TruB_bact"/>
    <property type="match status" value="1"/>
</dbReference>
<comment type="caution">
    <text evidence="8">The sequence shown here is derived from an EMBL/GenBank/DDBJ whole genome shotgun (WGS) entry which is preliminary data.</text>
</comment>
<dbReference type="EC" id="5.4.99.25" evidence="5"/>
<dbReference type="InterPro" id="IPR014780">
    <property type="entry name" value="tRNA_psdUridine_synth_TruB"/>
</dbReference>
<evidence type="ECO:0000313" key="8">
    <source>
        <dbReference type="EMBL" id="TCN73297.1"/>
    </source>
</evidence>
<dbReference type="CDD" id="cd02573">
    <property type="entry name" value="PseudoU_synth_EcTruB"/>
    <property type="match status" value="1"/>
</dbReference>
<feature type="active site" description="Nucleophile" evidence="5">
    <location>
        <position position="57"/>
    </location>
</feature>
<dbReference type="Pfam" id="PF01509">
    <property type="entry name" value="TruB_N"/>
    <property type="match status" value="1"/>
</dbReference>
<evidence type="ECO:0000256" key="3">
    <source>
        <dbReference type="ARBA" id="ARBA00022694"/>
    </source>
</evidence>
<keyword evidence="3 5" id="KW-0819">tRNA processing</keyword>
<evidence type="ECO:0000313" key="9">
    <source>
        <dbReference type="Proteomes" id="UP000294830"/>
    </source>
</evidence>
<dbReference type="InterPro" id="IPR002501">
    <property type="entry name" value="PsdUridine_synth_N"/>
</dbReference>
<gene>
    <name evidence="5" type="primary">truB</name>
    <name evidence="8" type="ORF">CLV25_101522</name>
</gene>
<comment type="catalytic activity">
    <reaction evidence="1 5">
        <text>uridine(55) in tRNA = pseudouridine(55) in tRNA</text>
        <dbReference type="Rhea" id="RHEA:42532"/>
        <dbReference type="Rhea" id="RHEA-COMP:10101"/>
        <dbReference type="Rhea" id="RHEA-COMP:10102"/>
        <dbReference type="ChEBI" id="CHEBI:65314"/>
        <dbReference type="ChEBI" id="CHEBI:65315"/>
        <dbReference type="EC" id="5.4.99.25"/>
    </reaction>
</comment>
<name>A0A4R2EZA7_9BACT</name>
<dbReference type="InterPro" id="IPR032819">
    <property type="entry name" value="TruB_C"/>
</dbReference>
<dbReference type="OrthoDB" id="9802309at2"/>
<dbReference type="Pfam" id="PF16198">
    <property type="entry name" value="TruB_C_2"/>
    <property type="match status" value="1"/>
</dbReference>
<dbReference type="GO" id="GO:1990481">
    <property type="term" value="P:mRNA pseudouridine synthesis"/>
    <property type="evidence" value="ECO:0007669"/>
    <property type="project" value="TreeGrafter"/>
</dbReference>
<sequence length="244" mass="27583">MIVNQIDSTTNFEEGVVITIDKPYKWTSFDVIRKVQAMLRYKLGYKKIKVGHAGTLDPLATGLLIVCIGKATKKIESLQSEEKEYMANVCFGATTPCFDLEKPIDAEYPFEHITEEGIREIIPQFLGEQDQVAPLFSAKLVDGIRAYELAREGSDLELKPHRITIHEMKLLQYNAPVADFLVRCSKGTYIRSLARDLGLALNSGAHLTGLRRTTSGHFRVEDAYSMEKIEKIFDELKQTRIRAV</sequence>
<evidence type="ECO:0000259" key="7">
    <source>
        <dbReference type="Pfam" id="PF16198"/>
    </source>
</evidence>
<evidence type="ECO:0000256" key="2">
    <source>
        <dbReference type="ARBA" id="ARBA00005642"/>
    </source>
</evidence>
<feature type="domain" description="tRNA pseudouridylate synthase B C-terminal" evidence="7">
    <location>
        <begin position="191"/>
        <end position="234"/>
    </location>
</feature>
<keyword evidence="9" id="KW-1185">Reference proteome</keyword>
<dbReference type="SUPFAM" id="SSF55120">
    <property type="entry name" value="Pseudouridine synthase"/>
    <property type="match status" value="1"/>
</dbReference>
<dbReference type="GO" id="GO:0031119">
    <property type="term" value="P:tRNA pseudouridine synthesis"/>
    <property type="evidence" value="ECO:0007669"/>
    <property type="project" value="UniProtKB-UniRule"/>
</dbReference>
<dbReference type="GO" id="GO:0160148">
    <property type="term" value="F:tRNA pseudouridine(55) synthase activity"/>
    <property type="evidence" value="ECO:0007669"/>
    <property type="project" value="UniProtKB-EC"/>
</dbReference>
<comment type="similarity">
    <text evidence="2 5">Belongs to the pseudouridine synthase TruB family. Type 1 subfamily.</text>
</comment>
<organism evidence="8 9">
    <name type="scientific">Acetobacteroides hydrogenigenes</name>
    <dbReference type="NCBI Taxonomy" id="979970"/>
    <lineage>
        <taxon>Bacteria</taxon>
        <taxon>Pseudomonadati</taxon>
        <taxon>Bacteroidota</taxon>
        <taxon>Bacteroidia</taxon>
        <taxon>Bacteroidales</taxon>
        <taxon>Rikenellaceae</taxon>
        <taxon>Acetobacteroides</taxon>
    </lineage>
</organism>
<dbReference type="PANTHER" id="PTHR13767">
    <property type="entry name" value="TRNA-PSEUDOURIDINE SYNTHASE"/>
    <property type="match status" value="1"/>
</dbReference>
<dbReference type="EMBL" id="SLWB01000001">
    <property type="protein sequence ID" value="TCN73297.1"/>
    <property type="molecule type" value="Genomic_DNA"/>
</dbReference>
<comment type="function">
    <text evidence="5">Responsible for synthesis of pseudouridine from uracil-55 in the psi GC loop of transfer RNAs.</text>
</comment>